<name>A0ABQ1S3X3_9SPHN</name>
<evidence type="ECO:0000313" key="9">
    <source>
        <dbReference type="Proteomes" id="UP000619041"/>
    </source>
</evidence>
<gene>
    <name evidence="8" type="ORF">GCM10011515_06820</name>
</gene>
<evidence type="ECO:0000256" key="3">
    <source>
        <dbReference type="ARBA" id="ARBA00022475"/>
    </source>
</evidence>
<proteinExistence type="inferred from homology"/>
<feature type="transmembrane region" description="Helical" evidence="7">
    <location>
        <begin position="342"/>
        <end position="366"/>
    </location>
</feature>
<feature type="transmembrane region" description="Helical" evidence="7">
    <location>
        <begin position="126"/>
        <end position="144"/>
    </location>
</feature>
<sequence length="367" mass="37679">MTLKSRAASPIDWDTLPYGGDLFGEMYLAEQEIKAVTAGTSGRNLLPGLVACGVGSAAAAWLAEHYQFPIILLGLLVGLSLNFVAREPSTHRGLDFASRTFLRWGIVLLGLQVTFGQIASLGLSPFLALTVVMGATFAAGLAGARAAGQSRYAGILAGGATAICGASAALALYGVIGKERLGQAQFALTLVGVSLASALAMSLYPPLAGLLGLDDRQAGFLIGASIHDVAQAIGGGYAFSDSAGGYATVVKLSRVALLAPVVLLVSMWIGAAGAGNGRPWFHRLAPPWFIVAFLAVVTLNSLVTVPADFSSSTLAASKGLLLLAVTATAMRSRMDLLMQMGWRSTVPVLAATAVSFIVALGFAIALL</sequence>
<comment type="caution">
    <text evidence="8">The sequence shown here is derived from an EMBL/GenBank/DDBJ whole genome shotgun (WGS) entry which is preliminary data.</text>
</comment>
<evidence type="ECO:0000256" key="1">
    <source>
        <dbReference type="ARBA" id="ARBA00004651"/>
    </source>
</evidence>
<evidence type="ECO:0000256" key="4">
    <source>
        <dbReference type="ARBA" id="ARBA00022692"/>
    </source>
</evidence>
<keyword evidence="9" id="KW-1185">Reference proteome</keyword>
<dbReference type="InterPro" id="IPR018383">
    <property type="entry name" value="UPF0324_pro"/>
</dbReference>
<dbReference type="PANTHER" id="PTHR30106">
    <property type="entry name" value="INNER MEMBRANE PROTEIN YEIH-RELATED"/>
    <property type="match status" value="1"/>
</dbReference>
<feature type="transmembrane region" description="Helical" evidence="7">
    <location>
        <begin position="252"/>
        <end position="272"/>
    </location>
</feature>
<evidence type="ECO:0000313" key="8">
    <source>
        <dbReference type="EMBL" id="GGD89834.1"/>
    </source>
</evidence>
<keyword evidence="4 7" id="KW-0812">Transmembrane</keyword>
<evidence type="ECO:0000256" key="6">
    <source>
        <dbReference type="ARBA" id="ARBA00023136"/>
    </source>
</evidence>
<dbReference type="Proteomes" id="UP000619041">
    <property type="component" value="Unassembled WGS sequence"/>
</dbReference>
<feature type="transmembrane region" description="Helical" evidence="7">
    <location>
        <begin position="188"/>
        <end position="213"/>
    </location>
</feature>
<feature type="transmembrane region" description="Helical" evidence="7">
    <location>
        <begin position="284"/>
        <end position="303"/>
    </location>
</feature>
<feature type="transmembrane region" description="Helical" evidence="7">
    <location>
        <begin position="101"/>
        <end position="120"/>
    </location>
</feature>
<keyword evidence="5 7" id="KW-1133">Transmembrane helix</keyword>
<comment type="subcellular location">
    <subcellularLocation>
        <location evidence="1">Cell membrane</location>
        <topology evidence="1">Multi-pass membrane protein</topology>
    </subcellularLocation>
</comment>
<reference evidence="9" key="1">
    <citation type="journal article" date="2019" name="Int. J. Syst. Evol. Microbiol.">
        <title>The Global Catalogue of Microorganisms (GCM) 10K type strain sequencing project: providing services to taxonomists for standard genome sequencing and annotation.</title>
        <authorList>
            <consortium name="The Broad Institute Genomics Platform"/>
            <consortium name="The Broad Institute Genome Sequencing Center for Infectious Disease"/>
            <person name="Wu L."/>
            <person name="Ma J."/>
        </authorList>
    </citation>
    <scope>NUCLEOTIDE SEQUENCE [LARGE SCALE GENOMIC DNA]</scope>
    <source>
        <strain evidence="9">CGMCC 1.15959</strain>
    </source>
</reference>
<comment type="similarity">
    <text evidence="2">Belongs to the UPF0324 family.</text>
</comment>
<dbReference type="PANTHER" id="PTHR30106:SF2">
    <property type="entry name" value="UPF0324 INNER MEMBRANE PROTEIN YEIH"/>
    <property type="match status" value="1"/>
</dbReference>
<accession>A0ABQ1S3X3</accession>
<keyword evidence="3" id="KW-1003">Cell membrane</keyword>
<evidence type="ECO:0000256" key="7">
    <source>
        <dbReference type="SAM" id="Phobius"/>
    </source>
</evidence>
<dbReference type="EMBL" id="BMKL01000001">
    <property type="protein sequence ID" value="GGD89834.1"/>
    <property type="molecule type" value="Genomic_DNA"/>
</dbReference>
<organism evidence="8 9">
    <name type="scientific">Tsuneonella deserti</name>
    <dbReference type="NCBI Taxonomy" id="2035528"/>
    <lineage>
        <taxon>Bacteria</taxon>
        <taxon>Pseudomonadati</taxon>
        <taxon>Pseudomonadota</taxon>
        <taxon>Alphaproteobacteria</taxon>
        <taxon>Sphingomonadales</taxon>
        <taxon>Erythrobacteraceae</taxon>
        <taxon>Tsuneonella</taxon>
    </lineage>
</organism>
<evidence type="ECO:0000256" key="2">
    <source>
        <dbReference type="ARBA" id="ARBA00007977"/>
    </source>
</evidence>
<evidence type="ECO:0000256" key="5">
    <source>
        <dbReference type="ARBA" id="ARBA00022989"/>
    </source>
</evidence>
<dbReference type="RefSeq" id="WP_188643847.1">
    <property type="nucleotide sequence ID" value="NZ_BMKL01000001.1"/>
</dbReference>
<keyword evidence="6 7" id="KW-0472">Membrane</keyword>
<protein>
    <submittedName>
        <fullName evidence="8">Phosphoenolpyruvate carboxylase</fullName>
    </submittedName>
</protein>
<feature type="transmembrane region" description="Helical" evidence="7">
    <location>
        <begin position="44"/>
        <end position="62"/>
    </location>
</feature>
<feature type="transmembrane region" description="Helical" evidence="7">
    <location>
        <begin position="156"/>
        <end position="176"/>
    </location>
</feature>
<dbReference type="Pfam" id="PF03601">
    <property type="entry name" value="Cons_hypoth698"/>
    <property type="match status" value="1"/>
</dbReference>
<feature type="transmembrane region" description="Helical" evidence="7">
    <location>
        <begin position="68"/>
        <end position="85"/>
    </location>
</feature>
<feature type="transmembrane region" description="Helical" evidence="7">
    <location>
        <begin position="220"/>
        <end position="240"/>
    </location>
</feature>